<protein>
    <submittedName>
        <fullName evidence="2">Uncharacterized protein</fullName>
    </submittedName>
</protein>
<feature type="chain" id="PRO_5001513019" evidence="1">
    <location>
        <begin position="24"/>
        <end position="105"/>
    </location>
</feature>
<dbReference type="OrthoDB" id="10372563at2759"/>
<evidence type="ECO:0000313" key="3">
    <source>
        <dbReference type="Proteomes" id="UP000023623"/>
    </source>
</evidence>
<evidence type="ECO:0000313" key="2">
    <source>
        <dbReference type="EMBL" id="EZF77819.1"/>
    </source>
</evidence>
<dbReference type="Proteomes" id="UP000023623">
    <property type="component" value="Unassembled WGS sequence"/>
</dbReference>
<dbReference type="HOGENOM" id="CLU_183214_0_0_1"/>
<evidence type="ECO:0000256" key="1">
    <source>
        <dbReference type="SAM" id="SignalP"/>
    </source>
</evidence>
<sequence length="105" mass="10753">MKLSCSLLAALAILGQTAVAAVASVPIAARAEAAAEAQADLPLAIIPVSGICYRDSDCSPGCASMGFRGQARCPSPGKSKTLAFSYGTLKWYLANGVMNIRIFSG</sequence>
<dbReference type="AlphaFoldDB" id="A0A022Y4T8"/>
<accession>A0A022Y4T8</accession>
<feature type="signal peptide" evidence="1">
    <location>
        <begin position="1"/>
        <end position="23"/>
    </location>
</feature>
<name>A0A022Y4T8_TRISD</name>
<dbReference type="EMBL" id="KK208741">
    <property type="protein sequence ID" value="EZF77819.1"/>
    <property type="molecule type" value="Genomic_DNA"/>
</dbReference>
<proteinExistence type="predicted"/>
<keyword evidence="1" id="KW-0732">Signal</keyword>
<gene>
    <name evidence="2" type="ORF">H105_01096</name>
</gene>
<reference evidence="2 3" key="1">
    <citation type="submission" date="2014-02" db="EMBL/GenBank/DDBJ databases">
        <title>The Genome Sequence of Trichophyton rubrum (morphotype soudanense) CBS 452.61.</title>
        <authorList>
            <consortium name="The Broad Institute Genomics Platform"/>
            <person name="Cuomo C.A."/>
            <person name="White T.C."/>
            <person name="Graser Y."/>
            <person name="Martinez-Rossi N."/>
            <person name="Heitman J."/>
            <person name="Young S.K."/>
            <person name="Zeng Q."/>
            <person name="Gargeya S."/>
            <person name="Abouelleil A."/>
            <person name="Alvarado L."/>
            <person name="Chapman S.B."/>
            <person name="Gainer-Dewar J."/>
            <person name="Goldberg J."/>
            <person name="Griggs A."/>
            <person name="Gujja S."/>
            <person name="Hansen M."/>
            <person name="Howarth C."/>
            <person name="Imamovic A."/>
            <person name="Larimer J."/>
            <person name="Martinez D."/>
            <person name="Murphy C."/>
            <person name="Pearson M.D."/>
            <person name="Persinoti G."/>
            <person name="Poon T."/>
            <person name="Priest M."/>
            <person name="Roberts A.D."/>
            <person name="Saif S."/>
            <person name="Shea T.D."/>
            <person name="Sykes S.N."/>
            <person name="Wortman J."/>
            <person name="Nusbaum C."/>
            <person name="Birren B."/>
        </authorList>
    </citation>
    <scope>NUCLEOTIDE SEQUENCE [LARGE SCALE GENOMIC DNA]</scope>
    <source>
        <strain evidence="2 3">CBS 452.61</strain>
    </source>
</reference>
<keyword evidence="3" id="KW-1185">Reference proteome</keyword>
<organism evidence="2 3">
    <name type="scientific">Trichophyton soudanense CBS 452.61</name>
    <dbReference type="NCBI Taxonomy" id="1215331"/>
    <lineage>
        <taxon>Eukaryota</taxon>
        <taxon>Fungi</taxon>
        <taxon>Dikarya</taxon>
        <taxon>Ascomycota</taxon>
        <taxon>Pezizomycotina</taxon>
        <taxon>Eurotiomycetes</taxon>
        <taxon>Eurotiomycetidae</taxon>
        <taxon>Onygenales</taxon>
        <taxon>Arthrodermataceae</taxon>
        <taxon>Trichophyton</taxon>
    </lineage>
</organism>